<sequence length="319" mass="34847">MTPDEALALLDRPAAEIFGADEREARRRYHRLARLLHPDTGADATAFARLTAKWHAHTGGTVLTTRRGAYRVGARVARGDVADLFAVEDLSGAGGGLLLKLPRDPADSDLMDREATALRRLAERGDPRYLPYVPRLVESIKHDGRRGAILSRDEGFHTLAEVAAARPGGLDPRDAAWMWRRLLVVLGFAHRAGVVHGAVLPGHVMIHPEMHGLVLVGWGQSVTDPPGRVPLMVDAYAADYPPEIVAREPVTAAADVFLATRCMTALMGPLLPPPMRAFARGCTQPSPRLRPADAWALLGELDELLDRMYGPRVFRPFTL</sequence>
<proteinExistence type="predicted"/>
<feature type="domain" description="Protein kinase" evidence="1">
    <location>
        <begin position="70"/>
        <end position="319"/>
    </location>
</feature>
<dbReference type="AlphaFoldDB" id="A0A3N1CR11"/>
<protein>
    <recommendedName>
        <fullName evidence="1">Protein kinase domain-containing protein</fullName>
    </recommendedName>
</protein>
<reference evidence="2 3" key="1">
    <citation type="submission" date="2018-11" db="EMBL/GenBank/DDBJ databases">
        <title>Sequencing the genomes of 1000 actinobacteria strains.</title>
        <authorList>
            <person name="Klenk H.-P."/>
        </authorList>
    </citation>
    <scope>NUCLEOTIDE SEQUENCE [LARGE SCALE GENOMIC DNA]</scope>
    <source>
        <strain evidence="2 3">DSM 44254</strain>
    </source>
</reference>
<dbReference type="GO" id="GO:0005524">
    <property type="term" value="F:ATP binding"/>
    <property type="evidence" value="ECO:0007669"/>
    <property type="project" value="InterPro"/>
</dbReference>
<evidence type="ECO:0000259" key="1">
    <source>
        <dbReference type="PROSITE" id="PS50011"/>
    </source>
</evidence>
<dbReference type="EMBL" id="RJKE01000001">
    <property type="protein sequence ID" value="ROO83751.1"/>
    <property type="molecule type" value="Genomic_DNA"/>
</dbReference>
<dbReference type="Proteomes" id="UP000272400">
    <property type="component" value="Unassembled WGS sequence"/>
</dbReference>
<keyword evidence="3" id="KW-1185">Reference proteome</keyword>
<accession>A0A3N1CR11</accession>
<dbReference type="InterPro" id="IPR000719">
    <property type="entry name" value="Prot_kinase_dom"/>
</dbReference>
<dbReference type="GO" id="GO:0004672">
    <property type="term" value="F:protein kinase activity"/>
    <property type="evidence" value="ECO:0007669"/>
    <property type="project" value="InterPro"/>
</dbReference>
<evidence type="ECO:0000313" key="2">
    <source>
        <dbReference type="EMBL" id="ROO83751.1"/>
    </source>
</evidence>
<name>A0A3N1CR11_9ACTN</name>
<dbReference type="Gene3D" id="1.10.510.10">
    <property type="entry name" value="Transferase(Phosphotransferase) domain 1"/>
    <property type="match status" value="1"/>
</dbReference>
<dbReference type="SUPFAM" id="SSF56112">
    <property type="entry name" value="Protein kinase-like (PK-like)"/>
    <property type="match status" value="1"/>
</dbReference>
<gene>
    <name evidence="2" type="ORF">EDD29_1260</name>
</gene>
<dbReference type="OrthoDB" id="4368010at2"/>
<dbReference type="SUPFAM" id="SSF46565">
    <property type="entry name" value="Chaperone J-domain"/>
    <property type="match status" value="1"/>
</dbReference>
<evidence type="ECO:0000313" key="3">
    <source>
        <dbReference type="Proteomes" id="UP000272400"/>
    </source>
</evidence>
<dbReference type="RefSeq" id="WP_123663145.1">
    <property type="nucleotide sequence ID" value="NZ_RJKE01000001.1"/>
</dbReference>
<dbReference type="PROSITE" id="PS50011">
    <property type="entry name" value="PROTEIN_KINASE_DOM"/>
    <property type="match status" value="1"/>
</dbReference>
<dbReference type="InterPro" id="IPR011009">
    <property type="entry name" value="Kinase-like_dom_sf"/>
</dbReference>
<organism evidence="2 3">
    <name type="scientific">Actinocorallia herbida</name>
    <dbReference type="NCBI Taxonomy" id="58109"/>
    <lineage>
        <taxon>Bacteria</taxon>
        <taxon>Bacillati</taxon>
        <taxon>Actinomycetota</taxon>
        <taxon>Actinomycetes</taxon>
        <taxon>Streptosporangiales</taxon>
        <taxon>Thermomonosporaceae</taxon>
        <taxon>Actinocorallia</taxon>
    </lineage>
</organism>
<comment type="caution">
    <text evidence="2">The sequence shown here is derived from an EMBL/GenBank/DDBJ whole genome shotgun (WGS) entry which is preliminary data.</text>
</comment>
<dbReference type="InterPro" id="IPR036869">
    <property type="entry name" value="J_dom_sf"/>
</dbReference>